<dbReference type="EMBL" id="CP016539">
    <property type="protein sequence ID" value="ANU20516.1"/>
    <property type="molecule type" value="Genomic_DNA"/>
</dbReference>
<organism evidence="1 2">
    <name type="scientific">Planococcus plakortidis</name>
    <dbReference type="NCBI Taxonomy" id="1038856"/>
    <lineage>
        <taxon>Bacteria</taxon>
        <taxon>Bacillati</taxon>
        <taxon>Bacillota</taxon>
        <taxon>Bacilli</taxon>
        <taxon>Bacillales</taxon>
        <taxon>Caryophanaceae</taxon>
        <taxon>Planococcus</taxon>
    </lineage>
</organism>
<reference evidence="1" key="1">
    <citation type="submission" date="2016-10" db="EMBL/GenBank/DDBJ databases">
        <authorList>
            <person name="See-Too W.S."/>
        </authorList>
    </citation>
    <scope>NUCLEOTIDE SEQUENCE [LARGE SCALE GENOMIC DNA]</scope>
    <source>
        <strain evidence="1">DSM 23997</strain>
    </source>
</reference>
<proteinExistence type="predicted"/>
<evidence type="ECO:0000313" key="2">
    <source>
        <dbReference type="Proteomes" id="UP000092650"/>
    </source>
</evidence>
<dbReference type="AlphaFoldDB" id="A0A1C7E9X8"/>
<accession>A0A1C7E9X8</accession>
<dbReference type="Proteomes" id="UP000092650">
    <property type="component" value="Chromosome"/>
</dbReference>
<evidence type="ECO:0000313" key="1">
    <source>
        <dbReference type="EMBL" id="ANU20516.1"/>
    </source>
</evidence>
<name>A0A1C7E9X8_9BACL</name>
<keyword evidence="2" id="KW-1185">Reference proteome</keyword>
<sequence length="67" mass="7671">MVKAENENLSIGVAEGAAVLPMNRKSPALCRKKRGARLFLLCRWFDDHPVILKARKRIHYISILEEP</sequence>
<dbReference type="KEGG" id="ppla:BBI15_09960"/>
<protein>
    <submittedName>
        <fullName evidence="1">Uncharacterized protein</fullName>
    </submittedName>
</protein>
<gene>
    <name evidence="1" type="ORF">BBI15_09960</name>
</gene>